<proteinExistence type="predicted"/>
<evidence type="ECO:0000313" key="2">
    <source>
        <dbReference type="EMBL" id="MBB4155407.1"/>
    </source>
</evidence>
<evidence type="ECO:0000256" key="1">
    <source>
        <dbReference type="SAM" id="Phobius"/>
    </source>
</evidence>
<sequence>MDTRIMPFTTLATVAGGGAAFFAAGATFIKLLG</sequence>
<keyword evidence="1" id="KW-0472">Membrane</keyword>
<feature type="transmembrane region" description="Helical" evidence="1">
    <location>
        <begin position="6"/>
        <end position="29"/>
    </location>
</feature>
<dbReference type="AlphaFoldDB" id="A0A840FI85"/>
<keyword evidence="3" id="KW-1185">Reference proteome</keyword>
<dbReference type="EMBL" id="JACIEV010000011">
    <property type="protein sequence ID" value="MBB4155407.1"/>
    <property type="molecule type" value="Genomic_DNA"/>
</dbReference>
<dbReference type="Proteomes" id="UP000529795">
    <property type="component" value="Unassembled WGS sequence"/>
</dbReference>
<keyword evidence="1" id="KW-0812">Transmembrane</keyword>
<gene>
    <name evidence="2" type="ORF">GGQ80_003327</name>
</gene>
<name>A0A840FI85_9SPHN</name>
<organism evidence="2 3">
    <name type="scientific">Sphingomonas jinjuensis</name>
    <dbReference type="NCBI Taxonomy" id="535907"/>
    <lineage>
        <taxon>Bacteria</taxon>
        <taxon>Pseudomonadati</taxon>
        <taxon>Pseudomonadota</taxon>
        <taxon>Alphaproteobacteria</taxon>
        <taxon>Sphingomonadales</taxon>
        <taxon>Sphingomonadaceae</taxon>
        <taxon>Sphingomonas</taxon>
    </lineage>
</organism>
<evidence type="ECO:0000313" key="3">
    <source>
        <dbReference type="Proteomes" id="UP000529795"/>
    </source>
</evidence>
<comment type="caution">
    <text evidence="2">The sequence shown here is derived from an EMBL/GenBank/DDBJ whole genome shotgun (WGS) entry which is preliminary data.</text>
</comment>
<protein>
    <submittedName>
        <fullName evidence="2">Uncharacterized protein</fullName>
    </submittedName>
</protein>
<accession>A0A840FI85</accession>
<keyword evidence="1" id="KW-1133">Transmembrane helix</keyword>
<reference evidence="2 3" key="1">
    <citation type="submission" date="2020-08" db="EMBL/GenBank/DDBJ databases">
        <title>Genomic Encyclopedia of Type Strains, Phase IV (KMG-IV): sequencing the most valuable type-strain genomes for metagenomic binning, comparative biology and taxonomic classification.</title>
        <authorList>
            <person name="Goeker M."/>
        </authorList>
    </citation>
    <scope>NUCLEOTIDE SEQUENCE [LARGE SCALE GENOMIC DNA]</scope>
    <source>
        <strain evidence="2 3">YC6723</strain>
    </source>
</reference>